<reference evidence="1 2" key="1">
    <citation type="journal article" date="2019" name="Commun. Biol.">
        <title>The bagworm genome reveals a unique fibroin gene that provides high tensile strength.</title>
        <authorList>
            <person name="Kono N."/>
            <person name="Nakamura H."/>
            <person name="Ohtoshi R."/>
            <person name="Tomita M."/>
            <person name="Numata K."/>
            <person name="Arakawa K."/>
        </authorList>
    </citation>
    <scope>NUCLEOTIDE SEQUENCE [LARGE SCALE GENOMIC DNA]</scope>
</reference>
<proteinExistence type="predicted"/>
<organism evidence="1 2">
    <name type="scientific">Eumeta variegata</name>
    <name type="common">Bagworm moth</name>
    <name type="synonym">Eumeta japonica</name>
    <dbReference type="NCBI Taxonomy" id="151549"/>
    <lineage>
        <taxon>Eukaryota</taxon>
        <taxon>Metazoa</taxon>
        <taxon>Ecdysozoa</taxon>
        <taxon>Arthropoda</taxon>
        <taxon>Hexapoda</taxon>
        <taxon>Insecta</taxon>
        <taxon>Pterygota</taxon>
        <taxon>Neoptera</taxon>
        <taxon>Endopterygota</taxon>
        <taxon>Lepidoptera</taxon>
        <taxon>Glossata</taxon>
        <taxon>Ditrysia</taxon>
        <taxon>Tineoidea</taxon>
        <taxon>Psychidae</taxon>
        <taxon>Oiketicinae</taxon>
        <taxon>Eumeta</taxon>
    </lineage>
</organism>
<dbReference type="AlphaFoldDB" id="A0A4C1T5H7"/>
<sequence>MTSINCVHRSRKTVPDFVRNTGSQSRCIRLNNYWRWPRVVEFIDWPIRPPVAISAKMSQTQFSVPIADHKNNDSQTDRTRFLGVRYEKVVLAVDPTQFDGGSKNGPYHLVQCHAYQIQGRSVNEVPLSGLL</sequence>
<name>A0A4C1T5H7_EUMVA</name>
<gene>
    <name evidence="1" type="ORF">EVAR_81038_1</name>
</gene>
<comment type="caution">
    <text evidence="1">The sequence shown here is derived from an EMBL/GenBank/DDBJ whole genome shotgun (WGS) entry which is preliminary data.</text>
</comment>
<evidence type="ECO:0000313" key="1">
    <source>
        <dbReference type="EMBL" id="GBP09749.1"/>
    </source>
</evidence>
<protein>
    <submittedName>
        <fullName evidence="1">Uncharacterized protein</fullName>
    </submittedName>
</protein>
<accession>A0A4C1T5H7</accession>
<dbReference type="EMBL" id="BGZK01000037">
    <property type="protein sequence ID" value="GBP09749.1"/>
    <property type="molecule type" value="Genomic_DNA"/>
</dbReference>
<keyword evidence="2" id="KW-1185">Reference proteome</keyword>
<dbReference type="Proteomes" id="UP000299102">
    <property type="component" value="Unassembled WGS sequence"/>
</dbReference>
<evidence type="ECO:0000313" key="2">
    <source>
        <dbReference type="Proteomes" id="UP000299102"/>
    </source>
</evidence>